<dbReference type="PANTHER" id="PTHR42781:SF4">
    <property type="entry name" value="SPERMIDINE_PUTRESCINE IMPORT ATP-BINDING PROTEIN POTA"/>
    <property type="match status" value="1"/>
</dbReference>
<dbReference type="SMART" id="SM00382">
    <property type="entry name" value="AAA"/>
    <property type="match status" value="1"/>
</dbReference>
<dbReference type="InterPro" id="IPR003593">
    <property type="entry name" value="AAA+_ATPase"/>
</dbReference>
<gene>
    <name evidence="5" type="ORF">SAMN06296020_104138</name>
</gene>
<dbReference type="EMBL" id="FXUF01000004">
    <property type="protein sequence ID" value="SMP51868.1"/>
    <property type="molecule type" value="Genomic_DNA"/>
</dbReference>
<dbReference type="GO" id="GO:0016887">
    <property type="term" value="F:ATP hydrolysis activity"/>
    <property type="evidence" value="ECO:0007669"/>
    <property type="project" value="InterPro"/>
</dbReference>
<dbReference type="PROSITE" id="PS50893">
    <property type="entry name" value="ABC_TRANSPORTER_2"/>
    <property type="match status" value="1"/>
</dbReference>
<name>A0AA46AIK6_9CLOT</name>
<feature type="domain" description="ABC transporter" evidence="4">
    <location>
        <begin position="2"/>
        <end position="232"/>
    </location>
</feature>
<keyword evidence="2" id="KW-0547">Nucleotide-binding</keyword>
<evidence type="ECO:0000256" key="2">
    <source>
        <dbReference type="ARBA" id="ARBA00022741"/>
    </source>
</evidence>
<keyword evidence="3 5" id="KW-0067">ATP-binding</keyword>
<dbReference type="Pfam" id="PF00005">
    <property type="entry name" value="ABC_tran"/>
    <property type="match status" value="1"/>
</dbReference>
<dbReference type="AlphaFoldDB" id="A0AA46AIK6"/>
<dbReference type="InterPro" id="IPR003439">
    <property type="entry name" value="ABC_transporter-like_ATP-bd"/>
</dbReference>
<evidence type="ECO:0000313" key="5">
    <source>
        <dbReference type="EMBL" id="SMP51868.1"/>
    </source>
</evidence>
<protein>
    <submittedName>
        <fullName evidence="5">Molybdate transport system ATP-binding protein</fullName>
    </submittedName>
</protein>
<dbReference type="SUPFAM" id="SSF52540">
    <property type="entry name" value="P-loop containing nucleoside triphosphate hydrolases"/>
    <property type="match status" value="1"/>
</dbReference>
<dbReference type="Proteomes" id="UP001158066">
    <property type="component" value="Unassembled WGS sequence"/>
</dbReference>
<dbReference type="Gene3D" id="3.40.50.300">
    <property type="entry name" value="P-loop containing nucleotide triphosphate hydrolases"/>
    <property type="match status" value="1"/>
</dbReference>
<evidence type="ECO:0000256" key="1">
    <source>
        <dbReference type="ARBA" id="ARBA00022448"/>
    </source>
</evidence>
<evidence type="ECO:0000259" key="4">
    <source>
        <dbReference type="PROSITE" id="PS50893"/>
    </source>
</evidence>
<dbReference type="InterPro" id="IPR017871">
    <property type="entry name" value="ABC_transporter-like_CS"/>
</dbReference>
<dbReference type="PROSITE" id="PS00211">
    <property type="entry name" value="ABC_TRANSPORTER_1"/>
    <property type="match status" value="1"/>
</dbReference>
<organism evidence="5 6">
    <name type="scientific">Anoxynatronum buryatiense</name>
    <dbReference type="NCBI Taxonomy" id="489973"/>
    <lineage>
        <taxon>Bacteria</taxon>
        <taxon>Bacillati</taxon>
        <taxon>Bacillota</taxon>
        <taxon>Clostridia</taxon>
        <taxon>Eubacteriales</taxon>
        <taxon>Clostridiaceae</taxon>
        <taxon>Anoxynatronum</taxon>
    </lineage>
</organism>
<dbReference type="PANTHER" id="PTHR42781">
    <property type="entry name" value="SPERMIDINE/PUTRESCINE IMPORT ATP-BINDING PROTEIN POTA"/>
    <property type="match status" value="1"/>
</dbReference>
<dbReference type="InterPro" id="IPR027417">
    <property type="entry name" value="P-loop_NTPase"/>
</dbReference>
<comment type="caution">
    <text evidence="5">The sequence shown here is derived from an EMBL/GenBank/DDBJ whole genome shotgun (WGS) entry which is preliminary data.</text>
</comment>
<keyword evidence="6" id="KW-1185">Reference proteome</keyword>
<accession>A0AA46AIK6</accession>
<proteinExistence type="predicted"/>
<evidence type="ECO:0000256" key="3">
    <source>
        <dbReference type="ARBA" id="ARBA00022840"/>
    </source>
</evidence>
<dbReference type="RefSeq" id="WP_283408812.1">
    <property type="nucleotide sequence ID" value="NZ_FXUF01000004.1"/>
</dbReference>
<reference evidence="5" key="1">
    <citation type="submission" date="2017-05" db="EMBL/GenBank/DDBJ databases">
        <authorList>
            <person name="Varghese N."/>
            <person name="Submissions S."/>
        </authorList>
    </citation>
    <scope>NUCLEOTIDE SEQUENCE</scope>
    <source>
        <strain evidence="5">Su22</strain>
    </source>
</reference>
<evidence type="ECO:0000313" key="6">
    <source>
        <dbReference type="Proteomes" id="UP001158066"/>
    </source>
</evidence>
<dbReference type="GO" id="GO:0005524">
    <property type="term" value="F:ATP binding"/>
    <property type="evidence" value="ECO:0007669"/>
    <property type="project" value="UniProtKB-KW"/>
</dbReference>
<sequence length="355" mass="40132">MSLMVDIEKKVKGFHLKVSLETEGDYLGILGASGSGKSMTLRCIAGIETPDRGRIILNDKVLFDADTNINLMPQQRNTGYLFQNYALFPHMTVEENIGIGLRLPEKNRNEQVGSMMEAFQLQGLGKKFPGQLSGGQQQRVALARCLVYKPDILMLDEPFSALDAHLKEQLQEGVRKLLKLYDGDVLMVTHSREEVYSFCQKLVVFEEGVSILYGDTKAIFKRPKYHAVARLTSCKNISPCYRVSDHQVYAMNWDLVLTSADPVTSAVKYVGVRAHDLHLVNERRVANRDNLIRWNMNKVIEDVFEYHVYLDKGDAGKAKADAILLCKVAKEKWNQRALGEEVMVNIPREAVLLLE</sequence>
<dbReference type="InterPro" id="IPR050093">
    <property type="entry name" value="ABC_SmlMolc_Importer"/>
</dbReference>
<keyword evidence="1" id="KW-0813">Transport</keyword>